<dbReference type="NCBIfam" id="TIGR02198">
    <property type="entry name" value="rfaE_dom_I"/>
    <property type="match status" value="1"/>
</dbReference>
<feature type="domain" description="Cytidyltransferase-like" evidence="14">
    <location>
        <begin position="344"/>
        <end position="468"/>
    </location>
</feature>
<evidence type="ECO:0000256" key="11">
    <source>
        <dbReference type="ARBA" id="ARBA00047428"/>
    </source>
</evidence>
<evidence type="ECO:0000256" key="6">
    <source>
        <dbReference type="ARBA" id="ARBA00022741"/>
    </source>
</evidence>
<evidence type="ECO:0000256" key="8">
    <source>
        <dbReference type="ARBA" id="ARBA00022840"/>
    </source>
</evidence>
<sequence length="480" mass="51717">MKPSLPRFDKARVVVVGDVMLDRYWQGPTRRISPEAPVPVVRVNGSDDRPGGAGNVALNVTSLGAPAWLLGITGDDEAADALTTRLEAAGVYCDFVRLKDAPTITKLRVISQHQQLIRLDFEEAFTGIDVDTIPDRLSALLDNADALIVSDYGKGTLKDIQELIRLARKRNIPVLADPKGQDFTRYRGATVITPNLHEFEAIVGSCSTEEELVAKGQALREELMLDALLITRGEHGMTLLRADEKELHLPARAREVFDVTGAGDTVIATLAAALASGEPLPRAAALANIAAGIVVAKLGTATVSLPELRRAVNAIQGSERGAMTREQLLIAVEDARAHGEKIVFTNGCFDIIHAGHVGYLEQARKLGDRLVLAINGDESVTRLKGEGRPINPVERRMAVLAGLEAVDWVVSFNEDTPESLLEQLKPDVLVKGGDYGINEVVGADIVTAYGGEVAVLDFLENCSTTAIVQKIRKENEQEPA</sequence>
<comment type="catalytic activity">
    <reaction evidence="12">
        <text>D-glycero-beta-D-manno-heptose 7-phosphate + ATP = D-glycero-beta-D-manno-heptose 1,7-bisphosphate + ADP + H(+)</text>
        <dbReference type="Rhea" id="RHEA:27473"/>
        <dbReference type="ChEBI" id="CHEBI:15378"/>
        <dbReference type="ChEBI" id="CHEBI:30616"/>
        <dbReference type="ChEBI" id="CHEBI:60204"/>
        <dbReference type="ChEBI" id="CHEBI:60208"/>
        <dbReference type="ChEBI" id="CHEBI:456216"/>
        <dbReference type="EC" id="2.7.1.167"/>
    </reaction>
</comment>
<gene>
    <name evidence="12 15" type="primary">hldE</name>
    <name evidence="15" type="ORF">GCM10023116_07430</name>
</gene>
<evidence type="ECO:0000256" key="12">
    <source>
        <dbReference type="HAMAP-Rule" id="MF_01603"/>
    </source>
</evidence>
<dbReference type="InterPro" id="IPR014729">
    <property type="entry name" value="Rossmann-like_a/b/a_fold"/>
</dbReference>
<evidence type="ECO:0000259" key="13">
    <source>
        <dbReference type="Pfam" id="PF00294"/>
    </source>
</evidence>
<dbReference type="SUPFAM" id="SSF52374">
    <property type="entry name" value="Nucleotidylyl transferase"/>
    <property type="match status" value="1"/>
</dbReference>
<accession>A0ABP8UXL3</accession>
<comment type="caution">
    <text evidence="15">The sequence shown here is derived from an EMBL/GenBank/DDBJ whole genome shotgun (WGS) entry which is preliminary data.</text>
</comment>
<evidence type="ECO:0000256" key="7">
    <source>
        <dbReference type="ARBA" id="ARBA00022777"/>
    </source>
</evidence>
<dbReference type="RefSeq" id="WP_345194124.1">
    <property type="nucleotide sequence ID" value="NZ_BAABFL010000074.1"/>
</dbReference>
<evidence type="ECO:0000256" key="2">
    <source>
        <dbReference type="ARBA" id="ARBA00003753"/>
    </source>
</evidence>
<comment type="pathway">
    <text evidence="3">Bacterial outer membrane biogenesis; LPS core biosynthesis.</text>
</comment>
<dbReference type="Gene3D" id="3.40.1190.20">
    <property type="match status" value="1"/>
</dbReference>
<comment type="subunit">
    <text evidence="12">Homodimer.</text>
</comment>
<dbReference type="HAMAP" id="MF_01603">
    <property type="entry name" value="HldE"/>
    <property type="match status" value="1"/>
</dbReference>
<dbReference type="Pfam" id="PF00294">
    <property type="entry name" value="PfkB"/>
    <property type="match status" value="1"/>
</dbReference>
<dbReference type="InterPro" id="IPR002173">
    <property type="entry name" value="Carboh/pur_kinase_PfkB_CS"/>
</dbReference>
<dbReference type="InterPro" id="IPR004821">
    <property type="entry name" value="Cyt_trans-like"/>
</dbReference>
<dbReference type="PANTHER" id="PTHR46969">
    <property type="entry name" value="BIFUNCTIONAL PROTEIN HLDE"/>
    <property type="match status" value="1"/>
</dbReference>
<comment type="function">
    <text evidence="1 12">Catalyzes the phosphorylation of D-glycero-D-manno-heptose 7-phosphate at the C-1 position to selectively form D-glycero-beta-D-manno-heptose-1,7-bisphosphate.</text>
</comment>
<feature type="binding site" evidence="12">
    <location>
        <begin position="195"/>
        <end position="198"/>
    </location>
    <ligand>
        <name>ATP</name>
        <dbReference type="ChEBI" id="CHEBI:30616"/>
    </ligand>
</feature>
<feature type="region of interest" description="Ribokinase" evidence="12">
    <location>
        <begin position="1"/>
        <end position="316"/>
    </location>
</feature>
<dbReference type="InterPro" id="IPR011913">
    <property type="entry name" value="RfaE_dom_I"/>
</dbReference>
<keyword evidence="4 12" id="KW-0808">Transferase</keyword>
<keyword evidence="8 12" id="KW-0067">ATP-binding</keyword>
<dbReference type="NCBIfam" id="TIGR02199">
    <property type="entry name" value="rfaE_dom_II"/>
    <property type="match status" value="1"/>
</dbReference>
<dbReference type="InterPro" id="IPR011611">
    <property type="entry name" value="PfkB_dom"/>
</dbReference>
<keyword evidence="16" id="KW-1185">Reference proteome</keyword>
<keyword evidence="5 12" id="KW-0548">Nucleotidyltransferase</keyword>
<dbReference type="InterPro" id="IPR011914">
    <property type="entry name" value="RfaE_dom_II"/>
</dbReference>
<name>A0ABP8UXL3_9GAMM</name>
<dbReference type="NCBIfam" id="TIGR00125">
    <property type="entry name" value="cyt_tran_rel"/>
    <property type="match status" value="1"/>
</dbReference>
<dbReference type="PROSITE" id="PS00583">
    <property type="entry name" value="PFKB_KINASES_1"/>
    <property type="match status" value="1"/>
</dbReference>
<evidence type="ECO:0000256" key="4">
    <source>
        <dbReference type="ARBA" id="ARBA00022679"/>
    </source>
</evidence>
<dbReference type="EMBL" id="BAABFL010000074">
    <property type="protein sequence ID" value="GAA4648474.1"/>
    <property type="molecule type" value="Genomic_DNA"/>
</dbReference>
<comment type="pathway">
    <text evidence="12">Nucleotide-sugar biosynthesis; ADP-L-glycero-beta-D-manno-heptose biosynthesis; ADP-L-glycero-beta-D-manno-heptose from D-glycero-beta-D-manno-heptose 7-phosphate: step 3/4.</text>
</comment>
<organism evidence="15 16">
    <name type="scientific">Kistimonas scapharcae</name>
    <dbReference type="NCBI Taxonomy" id="1036133"/>
    <lineage>
        <taxon>Bacteria</taxon>
        <taxon>Pseudomonadati</taxon>
        <taxon>Pseudomonadota</taxon>
        <taxon>Gammaproteobacteria</taxon>
        <taxon>Oceanospirillales</taxon>
        <taxon>Endozoicomonadaceae</taxon>
        <taxon>Kistimonas</taxon>
    </lineage>
</organism>
<dbReference type="NCBIfam" id="NF008454">
    <property type="entry name" value="PRK11316.1"/>
    <property type="match status" value="1"/>
</dbReference>
<evidence type="ECO:0000256" key="5">
    <source>
        <dbReference type="ARBA" id="ARBA00022695"/>
    </source>
</evidence>
<evidence type="ECO:0000256" key="3">
    <source>
        <dbReference type="ARBA" id="ARBA00004713"/>
    </source>
</evidence>
<feature type="domain" description="Carbohydrate kinase PfkB" evidence="13">
    <location>
        <begin position="11"/>
        <end position="306"/>
    </location>
</feature>
<comment type="pathway">
    <text evidence="12">Nucleotide-sugar biosynthesis; ADP-L-glycero-beta-D-manno-heptose biosynthesis; ADP-L-glycero-beta-D-manno-heptose from D-glycero-beta-D-manno-heptose 7-phosphate: step 1/4.</text>
</comment>
<dbReference type="GO" id="GO:0016779">
    <property type="term" value="F:nucleotidyltransferase activity"/>
    <property type="evidence" value="ECO:0007669"/>
    <property type="project" value="UniProtKB-KW"/>
</dbReference>
<dbReference type="CDD" id="cd01172">
    <property type="entry name" value="RfaE_like"/>
    <property type="match status" value="1"/>
</dbReference>
<keyword evidence="7 12" id="KW-0418">Kinase</keyword>
<dbReference type="Pfam" id="PF01467">
    <property type="entry name" value="CTP_transf_like"/>
    <property type="match status" value="1"/>
</dbReference>
<dbReference type="SUPFAM" id="SSF53613">
    <property type="entry name" value="Ribokinase-like"/>
    <property type="match status" value="1"/>
</dbReference>
<comment type="similarity">
    <text evidence="12">In the N-terminal section; belongs to the carbohydrate kinase PfkB family.</text>
</comment>
<evidence type="ECO:0000313" key="16">
    <source>
        <dbReference type="Proteomes" id="UP001500604"/>
    </source>
</evidence>
<keyword evidence="10 12" id="KW-0119">Carbohydrate metabolism</keyword>
<protein>
    <recommendedName>
        <fullName evidence="12">Bifunctional protein HldE</fullName>
    </recommendedName>
    <domain>
        <recommendedName>
            <fullName evidence="12">D-beta-D-heptose 7-phosphate kinase</fullName>
            <ecNumber evidence="12">2.7.1.167</ecNumber>
        </recommendedName>
        <alternativeName>
            <fullName evidence="12">D-beta-D-heptose 7-phosphotransferase</fullName>
        </alternativeName>
        <alternativeName>
            <fullName evidence="12">D-glycero-beta-D-manno-heptose-7-phosphate kinase</fullName>
        </alternativeName>
    </domain>
    <domain>
        <recommendedName>
            <fullName evidence="12">D-beta-D-heptose 1-phosphate adenylyltransferase</fullName>
            <ecNumber evidence="12">2.7.7.70</ecNumber>
        </recommendedName>
        <alternativeName>
            <fullName evidence="12">D-glycero-beta-D-manno-heptose 1-phosphate adenylyltransferase</fullName>
        </alternativeName>
    </domain>
</protein>
<dbReference type="InterPro" id="IPR029056">
    <property type="entry name" value="Ribokinase-like"/>
</dbReference>
<evidence type="ECO:0000313" key="15">
    <source>
        <dbReference type="EMBL" id="GAA4648474.1"/>
    </source>
</evidence>
<dbReference type="InterPro" id="IPR023030">
    <property type="entry name" value="Bifunc_HldE"/>
</dbReference>
<dbReference type="EC" id="2.7.7.70" evidence="12"/>
<keyword evidence="9 12" id="KW-0511">Multifunctional enzyme</keyword>
<comment type="function">
    <text evidence="2 12">Catalyzes the ADP transfer from ATP to D-glycero-beta-D-manno-heptose 1-phosphate, yielding ADP-D-glycero-beta-D-manno-heptose.</text>
</comment>
<evidence type="ECO:0000256" key="10">
    <source>
        <dbReference type="ARBA" id="ARBA00023277"/>
    </source>
</evidence>
<dbReference type="Proteomes" id="UP001500604">
    <property type="component" value="Unassembled WGS sequence"/>
</dbReference>
<comment type="catalytic activity">
    <reaction evidence="11 12">
        <text>D-glycero-beta-D-manno-heptose 1-phosphate + ATP + H(+) = ADP-D-glycero-beta-D-manno-heptose + diphosphate</text>
        <dbReference type="Rhea" id="RHEA:27465"/>
        <dbReference type="ChEBI" id="CHEBI:15378"/>
        <dbReference type="ChEBI" id="CHEBI:30616"/>
        <dbReference type="ChEBI" id="CHEBI:33019"/>
        <dbReference type="ChEBI" id="CHEBI:59967"/>
        <dbReference type="ChEBI" id="CHEBI:61593"/>
        <dbReference type="EC" id="2.7.7.70"/>
    </reaction>
</comment>
<evidence type="ECO:0000259" key="14">
    <source>
        <dbReference type="Pfam" id="PF01467"/>
    </source>
</evidence>
<feature type="region of interest" description="Cytidylyltransferase" evidence="12">
    <location>
        <begin position="344"/>
        <end position="480"/>
    </location>
</feature>
<feature type="active site" evidence="12">
    <location>
        <position position="264"/>
    </location>
</feature>
<keyword evidence="6 12" id="KW-0547">Nucleotide-binding</keyword>
<proteinExistence type="inferred from homology"/>
<dbReference type="GO" id="GO:0016301">
    <property type="term" value="F:kinase activity"/>
    <property type="evidence" value="ECO:0007669"/>
    <property type="project" value="UniProtKB-KW"/>
</dbReference>
<evidence type="ECO:0000256" key="9">
    <source>
        <dbReference type="ARBA" id="ARBA00023268"/>
    </source>
</evidence>
<reference evidence="16" key="1">
    <citation type="journal article" date="2019" name="Int. J. Syst. Evol. Microbiol.">
        <title>The Global Catalogue of Microorganisms (GCM) 10K type strain sequencing project: providing services to taxonomists for standard genome sequencing and annotation.</title>
        <authorList>
            <consortium name="The Broad Institute Genomics Platform"/>
            <consortium name="The Broad Institute Genome Sequencing Center for Infectious Disease"/>
            <person name="Wu L."/>
            <person name="Ma J."/>
        </authorList>
    </citation>
    <scope>NUCLEOTIDE SEQUENCE [LARGE SCALE GENOMIC DNA]</scope>
    <source>
        <strain evidence="16">JCM 17805</strain>
    </source>
</reference>
<evidence type="ECO:0000256" key="1">
    <source>
        <dbReference type="ARBA" id="ARBA00002319"/>
    </source>
</evidence>
<dbReference type="Gene3D" id="3.40.50.620">
    <property type="entry name" value="HUPs"/>
    <property type="match status" value="1"/>
</dbReference>
<dbReference type="EC" id="2.7.1.167" evidence="12"/>
<comment type="similarity">
    <text evidence="12">In the C-terminal section; belongs to the cytidylyltransferase family.</text>
</comment>
<dbReference type="PANTHER" id="PTHR46969:SF1">
    <property type="entry name" value="BIFUNCTIONAL PROTEIN HLDE"/>
    <property type="match status" value="1"/>
</dbReference>